<comment type="caution">
    <text evidence="1">The sequence shown here is derived from an EMBL/GenBank/DDBJ whole genome shotgun (WGS) entry which is preliminary data.</text>
</comment>
<reference evidence="1 2" key="2">
    <citation type="journal article" date="2022" name="Mol. Ecol. Resour.">
        <title>The genomes of chicory, endive, great burdock and yacon provide insights into Asteraceae paleo-polyploidization history and plant inulin production.</title>
        <authorList>
            <person name="Fan W."/>
            <person name="Wang S."/>
            <person name="Wang H."/>
            <person name="Wang A."/>
            <person name="Jiang F."/>
            <person name="Liu H."/>
            <person name="Zhao H."/>
            <person name="Xu D."/>
            <person name="Zhang Y."/>
        </authorList>
    </citation>
    <scope>NUCLEOTIDE SEQUENCE [LARGE SCALE GENOMIC DNA]</scope>
    <source>
        <strain evidence="2">cv. Niubang</strain>
    </source>
</reference>
<keyword evidence="2" id="KW-1185">Reference proteome</keyword>
<dbReference type="Proteomes" id="UP001055879">
    <property type="component" value="Linkage Group LG04"/>
</dbReference>
<reference evidence="2" key="1">
    <citation type="journal article" date="2022" name="Mol. Ecol. Resour.">
        <title>The genomes of chicory, endive, great burdock and yacon provide insights into Asteraceae palaeo-polyploidization history and plant inulin production.</title>
        <authorList>
            <person name="Fan W."/>
            <person name="Wang S."/>
            <person name="Wang H."/>
            <person name="Wang A."/>
            <person name="Jiang F."/>
            <person name="Liu H."/>
            <person name="Zhao H."/>
            <person name="Xu D."/>
            <person name="Zhang Y."/>
        </authorList>
    </citation>
    <scope>NUCLEOTIDE SEQUENCE [LARGE SCALE GENOMIC DNA]</scope>
    <source>
        <strain evidence="2">cv. Niubang</strain>
    </source>
</reference>
<dbReference type="EMBL" id="CM042050">
    <property type="protein sequence ID" value="KAI3734770.1"/>
    <property type="molecule type" value="Genomic_DNA"/>
</dbReference>
<evidence type="ECO:0000313" key="1">
    <source>
        <dbReference type="EMBL" id="KAI3734770.1"/>
    </source>
</evidence>
<organism evidence="1 2">
    <name type="scientific">Arctium lappa</name>
    <name type="common">Greater burdock</name>
    <name type="synonym">Lappa major</name>
    <dbReference type="NCBI Taxonomy" id="4217"/>
    <lineage>
        <taxon>Eukaryota</taxon>
        <taxon>Viridiplantae</taxon>
        <taxon>Streptophyta</taxon>
        <taxon>Embryophyta</taxon>
        <taxon>Tracheophyta</taxon>
        <taxon>Spermatophyta</taxon>
        <taxon>Magnoliopsida</taxon>
        <taxon>eudicotyledons</taxon>
        <taxon>Gunneridae</taxon>
        <taxon>Pentapetalae</taxon>
        <taxon>asterids</taxon>
        <taxon>campanulids</taxon>
        <taxon>Asterales</taxon>
        <taxon>Asteraceae</taxon>
        <taxon>Carduoideae</taxon>
        <taxon>Cardueae</taxon>
        <taxon>Arctiinae</taxon>
        <taxon>Arctium</taxon>
    </lineage>
</organism>
<accession>A0ACB9CKG1</accession>
<protein>
    <submittedName>
        <fullName evidence="1">Uncharacterized protein</fullName>
    </submittedName>
</protein>
<name>A0ACB9CKG1_ARCLA</name>
<proteinExistence type="predicted"/>
<gene>
    <name evidence="1" type="ORF">L6452_14249</name>
</gene>
<sequence>MSVALCRRRTSPSSNPPAFDEGQHPLFVTCAAVALCDCAAVALCGCGFVGCGFVDSTIDHRHHCINIFLGSPVQQPAGVFFPSF</sequence>
<evidence type="ECO:0000313" key="2">
    <source>
        <dbReference type="Proteomes" id="UP001055879"/>
    </source>
</evidence>